<keyword evidence="3" id="KW-1185">Reference proteome</keyword>
<evidence type="ECO:0000313" key="3">
    <source>
        <dbReference type="Proteomes" id="UP000054560"/>
    </source>
</evidence>
<dbReference type="AlphaFoldDB" id="A0A0L0FB59"/>
<gene>
    <name evidence="2" type="ORF">SARC_13707</name>
</gene>
<dbReference type="RefSeq" id="XP_014147638.1">
    <property type="nucleotide sequence ID" value="XM_014292163.1"/>
</dbReference>
<feature type="non-terminal residue" evidence="2">
    <location>
        <position position="1"/>
    </location>
</feature>
<dbReference type="Proteomes" id="UP000054560">
    <property type="component" value="Unassembled WGS sequence"/>
</dbReference>
<protein>
    <submittedName>
        <fullName evidence="2">Uncharacterized protein</fullName>
    </submittedName>
</protein>
<accession>A0A0L0FB59</accession>
<feature type="compositionally biased region" description="Acidic residues" evidence="1">
    <location>
        <begin position="19"/>
        <end position="31"/>
    </location>
</feature>
<evidence type="ECO:0000256" key="1">
    <source>
        <dbReference type="SAM" id="MobiDB-lite"/>
    </source>
</evidence>
<evidence type="ECO:0000313" key="2">
    <source>
        <dbReference type="EMBL" id="KNC73736.1"/>
    </source>
</evidence>
<dbReference type="GeneID" id="25914211"/>
<proteinExistence type="predicted"/>
<reference evidence="2 3" key="1">
    <citation type="submission" date="2011-02" db="EMBL/GenBank/DDBJ databases">
        <title>The Genome Sequence of Sphaeroforma arctica JP610.</title>
        <authorList>
            <consortium name="The Broad Institute Genome Sequencing Platform"/>
            <person name="Russ C."/>
            <person name="Cuomo C."/>
            <person name="Young S.K."/>
            <person name="Zeng Q."/>
            <person name="Gargeya S."/>
            <person name="Alvarado L."/>
            <person name="Berlin A."/>
            <person name="Chapman S.B."/>
            <person name="Chen Z."/>
            <person name="Freedman E."/>
            <person name="Gellesch M."/>
            <person name="Goldberg J."/>
            <person name="Griggs A."/>
            <person name="Gujja S."/>
            <person name="Heilman E."/>
            <person name="Heiman D."/>
            <person name="Howarth C."/>
            <person name="Mehta T."/>
            <person name="Neiman D."/>
            <person name="Pearson M."/>
            <person name="Roberts A."/>
            <person name="Saif S."/>
            <person name="Shea T."/>
            <person name="Shenoy N."/>
            <person name="Sisk P."/>
            <person name="Stolte C."/>
            <person name="Sykes S."/>
            <person name="White J."/>
            <person name="Yandava C."/>
            <person name="Burger G."/>
            <person name="Gray M.W."/>
            <person name="Holland P.W.H."/>
            <person name="King N."/>
            <person name="Lang F.B.F."/>
            <person name="Roger A.J."/>
            <person name="Ruiz-Trillo I."/>
            <person name="Haas B."/>
            <person name="Nusbaum C."/>
            <person name="Birren B."/>
        </authorList>
    </citation>
    <scope>NUCLEOTIDE SEQUENCE [LARGE SCALE GENOMIC DNA]</scope>
    <source>
        <strain evidence="2 3">JP610</strain>
    </source>
</reference>
<feature type="region of interest" description="Disordered" evidence="1">
    <location>
        <begin position="1"/>
        <end position="31"/>
    </location>
</feature>
<organism evidence="2 3">
    <name type="scientific">Sphaeroforma arctica JP610</name>
    <dbReference type="NCBI Taxonomy" id="667725"/>
    <lineage>
        <taxon>Eukaryota</taxon>
        <taxon>Ichthyosporea</taxon>
        <taxon>Ichthyophonida</taxon>
        <taxon>Sphaeroforma</taxon>
    </lineage>
</organism>
<sequence length="96" mass="10661">VLSIKEDDIEVPSSVSDNISEDADDTQPDDMQDTISREMLDMATETADSVPTLDVPVVYTGSQLAQTVDDLNREQKLYRQYVILDGVGLDDVVKIR</sequence>
<dbReference type="EMBL" id="KQ245219">
    <property type="protein sequence ID" value="KNC73736.1"/>
    <property type="molecule type" value="Genomic_DNA"/>
</dbReference>
<name>A0A0L0FB59_9EUKA</name>